<evidence type="ECO:0000313" key="1">
    <source>
        <dbReference type="EMBL" id="GAA0583699.1"/>
    </source>
</evidence>
<dbReference type="Proteomes" id="UP001500668">
    <property type="component" value="Unassembled WGS sequence"/>
</dbReference>
<organism evidence="1 2">
    <name type="scientific">Streptomyces crystallinus</name>
    <dbReference type="NCBI Taxonomy" id="68191"/>
    <lineage>
        <taxon>Bacteria</taxon>
        <taxon>Bacillati</taxon>
        <taxon>Actinomycetota</taxon>
        <taxon>Actinomycetes</taxon>
        <taxon>Kitasatosporales</taxon>
        <taxon>Streptomycetaceae</taxon>
        <taxon>Streptomyces</taxon>
    </lineage>
</organism>
<sequence length="188" mass="20458">MIFLWIVVSVLSVLVLICLLALVDQYQTQQLIRGRLELDDAPAPIEIPGDRALRPSAIGLPAELDTREYLVVLFLSTTCDTCKTIARKLNGRPPTSLWVVLVEGFQERAETWFAETGLPRVQGTVDLDGRISDALELDVTPAAFVYRNGEVVLGQTIPSFRQLDSLLTADAVPASLSPESAAEGKAPV</sequence>
<comment type="caution">
    <text evidence="1">The sequence shown here is derived from an EMBL/GenBank/DDBJ whole genome shotgun (WGS) entry which is preliminary data.</text>
</comment>
<dbReference type="InterPro" id="IPR036249">
    <property type="entry name" value="Thioredoxin-like_sf"/>
</dbReference>
<accession>A0ABP3Q5M0</accession>
<name>A0ABP3Q5M0_9ACTN</name>
<dbReference type="SUPFAM" id="SSF52833">
    <property type="entry name" value="Thioredoxin-like"/>
    <property type="match status" value="1"/>
</dbReference>
<proteinExistence type="predicted"/>
<evidence type="ECO:0000313" key="2">
    <source>
        <dbReference type="Proteomes" id="UP001500668"/>
    </source>
</evidence>
<keyword evidence="2" id="KW-1185">Reference proteome</keyword>
<reference evidence="2" key="1">
    <citation type="journal article" date="2019" name="Int. J. Syst. Evol. Microbiol.">
        <title>The Global Catalogue of Microorganisms (GCM) 10K type strain sequencing project: providing services to taxonomists for standard genome sequencing and annotation.</title>
        <authorList>
            <consortium name="The Broad Institute Genomics Platform"/>
            <consortium name="The Broad Institute Genome Sequencing Center for Infectious Disease"/>
            <person name="Wu L."/>
            <person name="Ma J."/>
        </authorList>
    </citation>
    <scope>NUCLEOTIDE SEQUENCE [LARGE SCALE GENOMIC DNA]</scope>
    <source>
        <strain evidence="2">JCM 5067</strain>
    </source>
</reference>
<protein>
    <recommendedName>
        <fullName evidence="3">Thioredoxin domain-containing protein</fullName>
    </recommendedName>
</protein>
<gene>
    <name evidence="1" type="ORF">GCM10010394_10640</name>
</gene>
<evidence type="ECO:0008006" key="3">
    <source>
        <dbReference type="Google" id="ProtNLM"/>
    </source>
</evidence>
<dbReference type="EMBL" id="BAAACA010000006">
    <property type="protein sequence ID" value="GAA0583699.1"/>
    <property type="molecule type" value="Genomic_DNA"/>
</dbReference>